<evidence type="ECO:0000313" key="2">
    <source>
        <dbReference type="EMBL" id="KIK81113.1"/>
    </source>
</evidence>
<evidence type="ECO:0000256" key="1">
    <source>
        <dbReference type="SAM" id="MobiDB-lite"/>
    </source>
</evidence>
<protein>
    <submittedName>
        <fullName evidence="2">Uncharacterized protein</fullName>
    </submittedName>
</protein>
<dbReference type="Proteomes" id="UP000054538">
    <property type="component" value="Unassembled WGS sequence"/>
</dbReference>
<dbReference type="InParanoid" id="A0A0D0CZJ2"/>
<keyword evidence="3" id="KW-1185">Reference proteome</keyword>
<organism evidence="2 3">
    <name type="scientific">Paxillus rubicundulus Ve08.2h10</name>
    <dbReference type="NCBI Taxonomy" id="930991"/>
    <lineage>
        <taxon>Eukaryota</taxon>
        <taxon>Fungi</taxon>
        <taxon>Dikarya</taxon>
        <taxon>Basidiomycota</taxon>
        <taxon>Agaricomycotina</taxon>
        <taxon>Agaricomycetes</taxon>
        <taxon>Agaricomycetidae</taxon>
        <taxon>Boletales</taxon>
        <taxon>Paxilineae</taxon>
        <taxon>Paxillaceae</taxon>
        <taxon>Paxillus</taxon>
    </lineage>
</organism>
<dbReference type="OrthoDB" id="2693028at2759"/>
<feature type="region of interest" description="Disordered" evidence="1">
    <location>
        <begin position="140"/>
        <end position="161"/>
    </location>
</feature>
<dbReference type="EMBL" id="KN825863">
    <property type="protein sequence ID" value="KIK81113.1"/>
    <property type="molecule type" value="Genomic_DNA"/>
</dbReference>
<evidence type="ECO:0000313" key="3">
    <source>
        <dbReference type="Proteomes" id="UP000054538"/>
    </source>
</evidence>
<proteinExistence type="predicted"/>
<dbReference type="HOGENOM" id="CLU_1540550_0_0_1"/>
<reference evidence="2 3" key="1">
    <citation type="submission" date="2014-04" db="EMBL/GenBank/DDBJ databases">
        <authorList>
            <consortium name="DOE Joint Genome Institute"/>
            <person name="Kuo A."/>
            <person name="Kohler A."/>
            <person name="Jargeat P."/>
            <person name="Nagy L.G."/>
            <person name="Floudas D."/>
            <person name="Copeland A."/>
            <person name="Barry K.W."/>
            <person name="Cichocki N."/>
            <person name="Veneault-Fourrey C."/>
            <person name="LaButti K."/>
            <person name="Lindquist E.A."/>
            <person name="Lipzen A."/>
            <person name="Lundell T."/>
            <person name="Morin E."/>
            <person name="Murat C."/>
            <person name="Sun H."/>
            <person name="Tunlid A."/>
            <person name="Henrissat B."/>
            <person name="Grigoriev I.V."/>
            <person name="Hibbett D.S."/>
            <person name="Martin F."/>
            <person name="Nordberg H.P."/>
            <person name="Cantor M.N."/>
            <person name="Hua S.X."/>
        </authorList>
    </citation>
    <scope>NUCLEOTIDE SEQUENCE [LARGE SCALE GENOMIC DNA]</scope>
    <source>
        <strain evidence="2 3">Ve08.2h10</strain>
    </source>
</reference>
<dbReference type="AlphaFoldDB" id="A0A0D0CZJ2"/>
<gene>
    <name evidence="2" type="ORF">PAXRUDRAFT_833082</name>
</gene>
<accession>A0A0D0CZJ2</accession>
<name>A0A0D0CZJ2_9AGAM</name>
<sequence>MIPRESTIQGLYHFHGVNPKSYTLEGAVPGIDISLAIPSIKNQPRVASEVLDPAVRPDLAAAPPPSALPGALEATCHDCEKRSVCRWLSESGRVCGKLVSCKTAPDHFKGHGIIKRNKKDEIICNWECCRRNRHRKHRRSNVIRHIRESHLGHPSRRRQRK</sequence>
<reference evidence="3" key="2">
    <citation type="submission" date="2015-01" db="EMBL/GenBank/DDBJ databases">
        <title>Evolutionary Origins and Diversification of the Mycorrhizal Mutualists.</title>
        <authorList>
            <consortium name="DOE Joint Genome Institute"/>
            <consortium name="Mycorrhizal Genomics Consortium"/>
            <person name="Kohler A."/>
            <person name="Kuo A."/>
            <person name="Nagy L.G."/>
            <person name="Floudas D."/>
            <person name="Copeland A."/>
            <person name="Barry K.W."/>
            <person name="Cichocki N."/>
            <person name="Veneault-Fourrey C."/>
            <person name="LaButti K."/>
            <person name="Lindquist E.A."/>
            <person name="Lipzen A."/>
            <person name="Lundell T."/>
            <person name="Morin E."/>
            <person name="Murat C."/>
            <person name="Riley R."/>
            <person name="Ohm R."/>
            <person name="Sun H."/>
            <person name="Tunlid A."/>
            <person name="Henrissat B."/>
            <person name="Grigoriev I.V."/>
            <person name="Hibbett D.S."/>
            <person name="Martin F."/>
        </authorList>
    </citation>
    <scope>NUCLEOTIDE SEQUENCE [LARGE SCALE GENOMIC DNA]</scope>
    <source>
        <strain evidence="3">Ve08.2h10</strain>
    </source>
</reference>